<dbReference type="InterPro" id="IPR001451">
    <property type="entry name" value="Hexapep"/>
</dbReference>
<sequence>MRFFRRLKSRILSRLVQEIDRARSGGQGANHYVLGAGSALLPEGEIHNFSGNPEDISIGKDTHVRGRLLTYGHGGKITIGDWCYIGVRTEIWSMKLVEIGNRVLIAHDVNIHDGTAHSLDATERHEHFRHIIQKGHPSTIEMLPGIYSDSIIIEDDVWISFGVTILRGVRIGRGSIIAAGSIVTRDVPAGMIYRNAVQPVLEPLNAMLANKKN</sequence>
<protein>
    <submittedName>
        <fullName evidence="3">Acetyltransferase</fullName>
    </submittedName>
</protein>
<dbReference type="Gene3D" id="2.160.10.10">
    <property type="entry name" value="Hexapeptide repeat proteins"/>
    <property type="match status" value="1"/>
</dbReference>
<evidence type="ECO:0000313" key="3">
    <source>
        <dbReference type="EMBL" id="OAP88915.1"/>
    </source>
</evidence>
<dbReference type="InterPro" id="IPR051159">
    <property type="entry name" value="Hexapeptide_acetyltransf"/>
</dbReference>
<comment type="similarity">
    <text evidence="1">Belongs to the transferase hexapeptide repeat family.</text>
</comment>
<evidence type="ECO:0000256" key="1">
    <source>
        <dbReference type="ARBA" id="ARBA00007274"/>
    </source>
</evidence>
<dbReference type="AlphaFoldDB" id="A0A179BC67"/>
<dbReference type="InterPro" id="IPR011004">
    <property type="entry name" value="Trimer_LpxA-like_sf"/>
</dbReference>
<dbReference type="CDD" id="cd04647">
    <property type="entry name" value="LbH_MAT_like"/>
    <property type="match status" value="1"/>
</dbReference>
<gene>
    <name evidence="3" type="ORF">A4U53_33965</name>
</gene>
<dbReference type="SUPFAM" id="SSF51161">
    <property type="entry name" value="Trimeric LpxA-like enzymes"/>
    <property type="match status" value="1"/>
</dbReference>
<dbReference type="EMBL" id="LWBS01000446">
    <property type="protein sequence ID" value="OAP88915.1"/>
    <property type="molecule type" value="Genomic_DNA"/>
</dbReference>
<accession>A0A179BC67</accession>
<reference evidence="3" key="1">
    <citation type="submission" date="2016-04" db="EMBL/GenBank/DDBJ databases">
        <title>Fast-growing isolate from the root nodules of Vavilovia formosa.</title>
        <authorList>
            <person name="Kimeklis A."/>
            <person name="Safronova V."/>
            <person name="Belimov A."/>
            <person name="Andronov E."/>
        </authorList>
    </citation>
    <scope>NUCLEOTIDE SEQUENCE [LARGE SCALE GENOMIC DNA]</scope>
    <source>
        <strain evidence="3">Vaf-46</strain>
    </source>
</reference>
<proteinExistence type="inferred from homology"/>
<comment type="caution">
    <text evidence="3">The sequence shown here is derived from an EMBL/GenBank/DDBJ whole genome shotgun (WGS) entry which is preliminary data.</text>
</comment>
<dbReference type="GO" id="GO:0008374">
    <property type="term" value="F:O-acyltransferase activity"/>
    <property type="evidence" value="ECO:0007669"/>
    <property type="project" value="TreeGrafter"/>
</dbReference>
<dbReference type="PANTHER" id="PTHR23416:SF23">
    <property type="entry name" value="ACETYLTRANSFERASE C18B11.09C-RELATED"/>
    <property type="match status" value="1"/>
</dbReference>
<dbReference type="Pfam" id="PF00132">
    <property type="entry name" value="Hexapep"/>
    <property type="match status" value="1"/>
</dbReference>
<dbReference type="GO" id="GO:0005829">
    <property type="term" value="C:cytosol"/>
    <property type="evidence" value="ECO:0007669"/>
    <property type="project" value="TreeGrafter"/>
</dbReference>
<organism evidence="3">
    <name type="scientific">Rhizobium leguminosarum</name>
    <dbReference type="NCBI Taxonomy" id="384"/>
    <lineage>
        <taxon>Bacteria</taxon>
        <taxon>Pseudomonadati</taxon>
        <taxon>Pseudomonadota</taxon>
        <taxon>Alphaproteobacteria</taxon>
        <taxon>Hyphomicrobiales</taxon>
        <taxon>Rhizobiaceae</taxon>
        <taxon>Rhizobium/Agrobacterium group</taxon>
        <taxon>Rhizobium</taxon>
    </lineage>
</organism>
<name>A0A179BC67_RHILE</name>
<keyword evidence="2 3" id="KW-0808">Transferase</keyword>
<dbReference type="PANTHER" id="PTHR23416">
    <property type="entry name" value="SIALIC ACID SYNTHASE-RELATED"/>
    <property type="match status" value="1"/>
</dbReference>
<evidence type="ECO:0000256" key="2">
    <source>
        <dbReference type="ARBA" id="ARBA00022679"/>
    </source>
</evidence>